<reference evidence="3" key="1">
    <citation type="journal article" date="2019" name="Int. J. Syst. Evol. Microbiol.">
        <title>The Global Catalogue of Microorganisms (GCM) 10K type strain sequencing project: providing services to taxonomists for standard genome sequencing and annotation.</title>
        <authorList>
            <consortium name="The Broad Institute Genomics Platform"/>
            <consortium name="The Broad Institute Genome Sequencing Center for Infectious Disease"/>
            <person name="Wu L."/>
            <person name="Ma J."/>
        </authorList>
    </citation>
    <scope>NUCLEOTIDE SEQUENCE [LARGE SCALE GENOMIC DNA]</scope>
    <source>
        <strain evidence="3">DT72</strain>
    </source>
</reference>
<dbReference type="EMBL" id="JBHUFB010000012">
    <property type="protein sequence ID" value="MFD1813614.1"/>
    <property type="molecule type" value="Genomic_DNA"/>
</dbReference>
<dbReference type="Proteomes" id="UP001597286">
    <property type="component" value="Unassembled WGS sequence"/>
</dbReference>
<sequence length="214" mass="22674">MAAHHPDPPTPLPSALIVSVPSGTPLWRIHSAKRGAADLNPTASPRPRKGGRFDSIDGSYAYTYVGDSPAAAVAETLCRNLPVDQSPRLVPRVQIAGRVLSELRTTRALRVVDLTGTGSSRINAGVWLTKCDPSGYLQTRRWAAAILAANPDVDGIQFRPRHDENTLSWMLTGAPTVHVHPGITPVGGVVPLDSSDGHYLLGALLTPHNAALGP</sequence>
<name>A0ABW4P6N3_9NOCA</name>
<gene>
    <name evidence="2" type="ORF">ACFSJG_15450</name>
</gene>
<dbReference type="Pfam" id="PF08808">
    <property type="entry name" value="RES"/>
    <property type="match status" value="1"/>
</dbReference>
<keyword evidence="3" id="KW-1185">Reference proteome</keyword>
<proteinExistence type="predicted"/>
<accession>A0ABW4P6N3</accession>
<evidence type="ECO:0000259" key="1">
    <source>
        <dbReference type="SMART" id="SM00953"/>
    </source>
</evidence>
<comment type="caution">
    <text evidence="2">The sequence shown here is derived from an EMBL/GenBank/DDBJ whole genome shotgun (WGS) entry which is preliminary data.</text>
</comment>
<organism evidence="2 3">
    <name type="scientific">Rhodococcus gannanensis</name>
    <dbReference type="NCBI Taxonomy" id="1960308"/>
    <lineage>
        <taxon>Bacteria</taxon>
        <taxon>Bacillati</taxon>
        <taxon>Actinomycetota</taxon>
        <taxon>Actinomycetes</taxon>
        <taxon>Mycobacteriales</taxon>
        <taxon>Nocardiaceae</taxon>
        <taxon>Rhodococcus</taxon>
    </lineage>
</organism>
<protein>
    <submittedName>
        <fullName evidence="2">RES family NAD+ phosphorylase</fullName>
    </submittedName>
</protein>
<evidence type="ECO:0000313" key="3">
    <source>
        <dbReference type="Proteomes" id="UP001597286"/>
    </source>
</evidence>
<dbReference type="InterPro" id="IPR014914">
    <property type="entry name" value="RES_dom"/>
</dbReference>
<evidence type="ECO:0000313" key="2">
    <source>
        <dbReference type="EMBL" id="MFD1813614.1"/>
    </source>
</evidence>
<dbReference type="SMART" id="SM00953">
    <property type="entry name" value="RES"/>
    <property type="match status" value="1"/>
</dbReference>
<feature type="domain" description="RES" evidence="1">
    <location>
        <begin position="39"/>
        <end position="190"/>
    </location>
</feature>
<dbReference type="RefSeq" id="WP_378486117.1">
    <property type="nucleotide sequence ID" value="NZ_JBHUFB010000012.1"/>
</dbReference>